<sequence length="176" mass="20631">MSYTIDFYERNQSNTLRFILGKTGNKVLFVIGLNPSTADDSKPDRTISKLLKFAHLNGYDGFVMLNLYPQRTPYPKDLDEEKNQVYHVENLERILAFINEYQSLDILAAWGDKIMIRNYLIDCLKDIIHVFACKNTSWFHIGDYTKNGHPRHPSRTAYNLGFNKMNMDQYLKKVIR</sequence>
<dbReference type="RefSeq" id="WP_170108929.1">
    <property type="nucleotide sequence ID" value="NZ_BLAU01000001.1"/>
</dbReference>
<name>A0ABQ0ZJ87_9BACT</name>
<proteinExistence type="predicted"/>
<organism evidence="1 2">
    <name type="scientific">Prolixibacter denitrificans</name>
    <dbReference type="NCBI Taxonomy" id="1541063"/>
    <lineage>
        <taxon>Bacteria</taxon>
        <taxon>Pseudomonadati</taxon>
        <taxon>Bacteroidota</taxon>
        <taxon>Bacteroidia</taxon>
        <taxon>Marinilabiliales</taxon>
        <taxon>Prolixibacteraceae</taxon>
        <taxon>Prolixibacter</taxon>
    </lineage>
</organism>
<comment type="caution">
    <text evidence="1">The sequence shown here is derived from an EMBL/GenBank/DDBJ whole genome shotgun (WGS) entry which is preliminary data.</text>
</comment>
<dbReference type="InterPro" id="IPR012441">
    <property type="entry name" value="DUF1643"/>
</dbReference>
<reference evidence="1 2" key="1">
    <citation type="submission" date="2019-10" db="EMBL/GenBank/DDBJ databases">
        <title>Prolixibacter strains distinguished by the presence of nitrate reductase genes were adept at nitrate-dependent anaerobic corrosion of metallic iron and carbon steel.</title>
        <authorList>
            <person name="Iino T."/>
            <person name="Shono N."/>
            <person name="Ito K."/>
            <person name="Nakamura R."/>
            <person name="Sueoka K."/>
            <person name="Harayama S."/>
            <person name="Ohkuma M."/>
        </authorList>
    </citation>
    <scope>NUCLEOTIDE SEQUENCE [LARGE SCALE GENOMIC DNA]</scope>
    <source>
        <strain evidence="1 2">MIC1-1</strain>
    </source>
</reference>
<gene>
    <name evidence="1" type="ORF">JCM18694_16440</name>
</gene>
<protein>
    <recommendedName>
        <fullName evidence="3">DUF1643 domain-containing protein</fullName>
    </recommendedName>
</protein>
<accession>A0ABQ0ZJ87</accession>
<dbReference type="Pfam" id="PF07799">
    <property type="entry name" value="DUF1643"/>
    <property type="match status" value="1"/>
</dbReference>
<keyword evidence="2" id="KW-1185">Reference proteome</keyword>
<evidence type="ECO:0000313" key="1">
    <source>
        <dbReference type="EMBL" id="GET21398.1"/>
    </source>
</evidence>
<dbReference type="EMBL" id="BLAU01000001">
    <property type="protein sequence ID" value="GET21398.1"/>
    <property type="molecule type" value="Genomic_DNA"/>
</dbReference>
<dbReference type="Proteomes" id="UP000396862">
    <property type="component" value="Unassembled WGS sequence"/>
</dbReference>
<evidence type="ECO:0008006" key="3">
    <source>
        <dbReference type="Google" id="ProtNLM"/>
    </source>
</evidence>
<evidence type="ECO:0000313" key="2">
    <source>
        <dbReference type="Proteomes" id="UP000396862"/>
    </source>
</evidence>